<evidence type="ECO:0000313" key="3">
    <source>
        <dbReference type="Proteomes" id="UP000007259"/>
    </source>
</evidence>
<dbReference type="GeneID" id="13450560"/>
<feature type="region of interest" description="Disordered" evidence="1">
    <location>
        <begin position="102"/>
        <end position="135"/>
    </location>
</feature>
<name>E9AZS3_LEIMU</name>
<feature type="region of interest" description="Disordered" evidence="1">
    <location>
        <begin position="1"/>
        <end position="58"/>
    </location>
</feature>
<keyword evidence="3" id="KW-1185">Reference proteome</keyword>
<dbReference type="OMA" id="HLNIFSW"/>
<dbReference type="RefSeq" id="XP_003876945.1">
    <property type="nucleotide sequence ID" value="XM_003876896.1"/>
</dbReference>
<feature type="region of interest" description="Disordered" evidence="1">
    <location>
        <begin position="332"/>
        <end position="382"/>
    </location>
</feature>
<evidence type="ECO:0000256" key="1">
    <source>
        <dbReference type="SAM" id="MobiDB-lite"/>
    </source>
</evidence>
<dbReference type="PhylomeDB" id="E9AZS3"/>
<dbReference type="VEuPathDB" id="TriTrypDB:LmxM.28.1060"/>
<evidence type="ECO:0000313" key="2">
    <source>
        <dbReference type="EMBL" id="CBZ28474.1"/>
    </source>
</evidence>
<reference evidence="2 3" key="1">
    <citation type="journal article" date="2011" name="Genome Res.">
        <title>Chromosome and gene copy number variation allow major structural change between species and strains of Leishmania.</title>
        <authorList>
            <person name="Rogers M.B."/>
            <person name="Hilley J.D."/>
            <person name="Dickens N.J."/>
            <person name="Wilkes J."/>
            <person name="Bates P.A."/>
            <person name="Depledge D.P."/>
            <person name="Harris D."/>
            <person name="Her Y."/>
            <person name="Herzyk P."/>
            <person name="Imamura H."/>
            <person name="Otto T.D."/>
            <person name="Sanders M."/>
            <person name="Seeger K."/>
            <person name="Dujardin J.C."/>
            <person name="Berriman M."/>
            <person name="Smith D.F."/>
            <person name="Hertz-Fowler C."/>
            <person name="Mottram J.C."/>
        </authorList>
    </citation>
    <scope>NUCLEOTIDE SEQUENCE [LARGE SCALE GENOMIC DNA]</scope>
    <source>
        <strain evidence="2 3">MHOM/GT/2001/U1103</strain>
    </source>
</reference>
<feature type="compositionally biased region" description="Polar residues" evidence="1">
    <location>
        <begin position="111"/>
        <end position="133"/>
    </location>
</feature>
<dbReference type="Proteomes" id="UP000007259">
    <property type="component" value="Chromosome 28"/>
</dbReference>
<organism evidence="2 3">
    <name type="scientific">Leishmania mexicana (strain MHOM/GT/2001/U1103)</name>
    <dbReference type="NCBI Taxonomy" id="929439"/>
    <lineage>
        <taxon>Eukaryota</taxon>
        <taxon>Discoba</taxon>
        <taxon>Euglenozoa</taxon>
        <taxon>Kinetoplastea</taxon>
        <taxon>Metakinetoplastina</taxon>
        <taxon>Trypanosomatida</taxon>
        <taxon>Trypanosomatidae</taxon>
        <taxon>Leishmaniinae</taxon>
        <taxon>Leishmania</taxon>
    </lineage>
</organism>
<feature type="region of interest" description="Disordered" evidence="1">
    <location>
        <begin position="389"/>
        <end position="408"/>
    </location>
</feature>
<feature type="region of interest" description="Disordered" evidence="1">
    <location>
        <begin position="161"/>
        <end position="319"/>
    </location>
</feature>
<feature type="compositionally biased region" description="Basic and acidic residues" evidence="1">
    <location>
        <begin position="332"/>
        <end position="350"/>
    </location>
</feature>
<sequence>MFFAGGTFGVESEARDANKRPSGRRHQARDMAELQATVDASQGVQPVPAEGTRCAAAQRQMATGPSFLDRMYEHNSAVVESAHPAGRRVSAPTDHLNIFSWDDTAPASRPPIQSRQVAASGSRATQPVNTTGPVPTVEDRRAAEARKFETSSESAFLRFTDAPKAQPRAEAGNRDARTGAVSGKPATSLPPCGDMMGNLMREQPPKPRGRRGPAVTPTSNRSSVPEESGVAGFPGMGQRSIPRGPPHLTRKPAQSNVFPSPIPNFMQQEDFGQREDARAPPAPKPGPKAKCTPPYYIDDDDYENHRPTNAYETEAYSQQPCQQEIRMYDENEYDNHDQAHAGDFDADAQRRAQGAPNLEWLYDSKVGGGAGGFPAKSPSEQRCQYQFDAEKQQFYEADAPPSLQPQHN</sequence>
<dbReference type="AlphaFoldDB" id="E9AZS3"/>
<dbReference type="OrthoDB" id="261292at2759"/>
<dbReference type="EMBL" id="FR799581">
    <property type="protein sequence ID" value="CBZ28474.1"/>
    <property type="molecule type" value="Genomic_DNA"/>
</dbReference>
<protein>
    <submittedName>
        <fullName evidence="2">Uncharacterized protein</fullName>
    </submittedName>
</protein>
<proteinExistence type="predicted"/>
<dbReference type="KEGG" id="lmi:LMXM_28_1060"/>
<gene>
    <name evidence="2" type="ORF">LMXM_28_1060</name>
</gene>
<accession>E9AZS3</accession>
<feature type="compositionally biased region" description="Polar residues" evidence="1">
    <location>
        <begin position="216"/>
        <end position="225"/>
    </location>
</feature>